<protein>
    <submittedName>
        <fullName evidence="1">Uncharacterized protein</fullName>
    </submittedName>
</protein>
<name>A0A1H6F5G0_9GAMM</name>
<keyword evidence="2" id="KW-1185">Reference proteome</keyword>
<accession>A0A1H6F5G0</accession>
<reference evidence="1 2" key="1">
    <citation type="submission" date="2016-10" db="EMBL/GenBank/DDBJ databases">
        <authorList>
            <person name="de Groot N.N."/>
        </authorList>
    </citation>
    <scope>NUCLEOTIDE SEQUENCE [LARGE SCALE GENOMIC DNA]</scope>
    <source>
        <strain evidence="1">MBHS1</strain>
    </source>
</reference>
<dbReference type="AlphaFoldDB" id="A0A1H6F5G0"/>
<gene>
    <name evidence="1" type="ORF">MBHS_01260</name>
</gene>
<organism evidence="1 2">
    <name type="scientific">Candidatus Venteria ishoeyi</name>
    <dbReference type="NCBI Taxonomy" id="1899563"/>
    <lineage>
        <taxon>Bacteria</taxon>
        <taxon>Pseudomonadati</taxon>
        <taxon>Pseudomonadota</taxon>
        <taxon>Gammaproteobacteria</taxon>
        <taxon>Thiotrichales</taxon>
        <taxon>Thiotrichaceae</taxon>
        <taxon>Venteria</taxon>
    </lineage>
</organism>
<evidence type="ECO:0000313" key="1">
    <source>
        <dbReference type="EMBL" id="SEH05407.1"/>
    </source>
</evidence>
<dbReference type="EMBL" id="FMSV02000230">
    <property type="protein sequence ID" value="SEH05407.1"/>
    <property type="molecule type" value="Genomic_DNA"/>
</dbReference>
<proteinExistence type="predicted"/>
<evidence type="ECO:0000313" key="2">
    <source>
        <dbReference type="Proteomes" id="UP000236724"/>
    </source>
</evidence>
<sequence length="58" mass="6733">MSINQLSTKYHINNKGELICSSFELADFTTEAALFVDVQILLEHYKCIPLVLMFYNVY</sequence>
<dbReference type="Proteomes" id="UP000236724">
    <property type="component" value="Unassembled WGS sequence"/>
</dbReference>